<gene>
    <name evidence="9" type="ORF">IWW36_000458</name>
</gene>
<feature type="compositionally biased region" description="Basic residues" evidence="7">
    <location>
        <begin position="158"/>
        <end position="173"/>
    </location>
</feature>
<name>A0A9W8IAZ2_9FUNG</name>
<protein>
    <recommendedName>
        <fullName evidence="11">DUF788-domain-containing protein</fullName>
    </recommendedName>
</protein>
<dbReference type="PANTHER" id="PTHR13505:SF7">
    <property type="entry name" value="TRANSMEMBRANE PROTEIN 208"/>
    <property type="match status" value="1"/>
</dbReference>
<evidence type="ECO:0000256" key="6">
    <source>
        <dbReference type="ARBA" id="ARBA00023136"/>
    </source>
</evidence>
<evidence type="ECO:0000256" key="5">
    <source>
        <dbReference type="ARBA" id="ARBA00022989"/>
    </source>
</evidence>
<evidence type="ECO:0000256" key="2">
    <source>
        <dbReference type="ARBA" id="ARBA00009950"/>
    </source>
</evidence>
<comment type="caution">
    <text evidence="9">The sequence shown here is derived from an EMBL/GenBank/DDBJ whole genome shotgun (WGS) entry which is preliminary data.</text>
</comment>
<comment type="similarity">
    <text evidence="2">Belongs to the TMEM208 family.</text>
</comment>
<evidence type="ECO:0000256" key="7">
    <source>
        <dbReference type="SAM" id="MobiDB-lite"/>
    </source>
</evidence>
<evidence type="ECO:0000256" key="4">
    <source>
        <dbReference type="ARBA" id="ARBA00022824"/>
    </source>
</evidence>
<reference evidence="9" key="1">
    <citation type="submission" date="2022-07" db="EMBL/GenBank/DDBJ databases">
        <title>Phylogenomic reconstructions and comparative analyses of Kickxellomycotina fungi.</title>
        <authorList>
            <person name="Reynolds N.K."/>
            <person name="Stajich J.E."/>
            <person name="Barry K."/>
            <person name="Grigoriev I.V."/>
            <person name="Crous P."/>
            <person name="Smith M.E."/>
        </authorList>
    </citation>
    <scope>NUCLEOTIDE SEQUENCE</scope>
    <source>
        <strain evidence="9">NRRL 1566</strain>
    </source>
</reference>
<accession>A0A9W8IAZ2</accession>
<evidence type="ECO:0000256" key="3">
    <source>
        <dbReference type="ARBA" id="ARBA00022692"/>
    </source>
</evidence>
<sequence length="173" mass="19918">MANQSAKRIAQQNASRISTLNKVLVGVNSVYLFVRVILQFGSLNWTETFTYVVTAGIEVLLYMNLYQISRPRYDPGGILVSAGTDLSQPGLVSYMFDYIYITWFVHLLSLLTKWAWALYLSIPLYLLVLAAPYIRQYLTKSQEPAQSPEDAAKELKRREKKERKQQRTKFVRG</sequence>
<dbReference type="EMBL" id="JANBUW010000004">
    <property type="protein sequence ID" value="KAJ2852315.1"/>
    <property type="molecule type" value="Genomic_DNA"/>
</dbReference>
<keyword evidence="5 8" id="KW-1133">Transmembrane helix</keyword>
<dbReference type="InterPro" id="IPR008506">
    <property type="entry name" value="SND2/TMEM208"/>
</dbReference>
<keyword evidence="6 8" id="KW-0472">Membrane</keyword>
<dbReference type="AlphaFoldDB" id="A0A9W8IAZ2"/>
<feature type="transmembrane region" description="Helical" evidence="8">
    <location>
        <begin position="114"/>
        <end position="134"/>
    </location>
</feature>
<evidence type="ECO:0000256" key="8">
    <source>
        <dbReference type="SAM" id="Phobius"/>
    </source>
</evidence>
<dbReference type="Proteomes" id="UP001139887">
    <property type="component" value="Unassembled WGS sequence"/>
</dbReference>
<proteinExistence type="inferred from homology"/>
<feature type="region of interest" description="Disordered" evidence="7">
    <location>
        <begin position="140"/>
        <end position="173"/>
    </location>
</feature>
<evidence type="ECO:0000256" key="1">
    <source>
        <dbReference type="ARBA" id="ARBA00004477"/>
    </source>
</evidence>
<evidence type="ECO:0000313" key="10">
    <source>
        <dbReference type="Proteomes" id="UP001139887"/>
    </source>
</evidence>
<evidence type="ECO:0000313" key="9">
    <source>
        <dbReference type="EMBL" id="KAJ2852315.1"/>
    </source>
</evidence>
<keyword evidence="3 8" id="KW-0812">Transmembrane</keyword>
<dbReference type="GO" id="GO:0006624">
    <property type="term" value="P:vacuolar protein processing"/>
    <property type="evidence" value="ECO:0007669"/>
    <property type="project" value="TreeGrafter"/>
</dbReference>
<dbReference type="GO" id="GO:0005789">
    <property type="term" value="C:endoplasmic reticulum membrane"/>
    <property type="evidence" value="ECO:0007669"/>
    <property type="project" value="UniProtKB-SubCell"/>
</dbReference>
<feature type="transmembrane region" description="Helical" evidence="8">
    <location>
        <begin position="48"/>
        <end position="68"/>
    </location>
</feature>
<keyword evidence="4" id="KW-0256">Endoplasmic reticulum</keyword>
<feature type="transmembrane region" description="Helical" evidence="8">
    <location>
        <begin position="89"/>
        <end position="108"/>
    </location>
</feature>
<organism evidence="9 10">
    <name type="scientific">Coemansia brasiliensis</name>
    <dbReference type="NCBI Taxonomy" id="2650707"/>
    <lineage>
        <taxon>Eukaryota</taxon>
        <taxon>Fungi</taxon>
        <taxon>Fungi incertae sedis</taxon>
        <taxon>Zoopagomycota</taxon>
        <taxon>Kickxellomycotina</taxon>
        <taxon>Kickxellomycetes</taxon>
        <taxon>Kickxellales</taxon>
        <taxon>Kickxellaceae</taxon>
        <taxon>Coemansia</taxon>
    </lineage>
</organism>
<keyword evidence="10" id="KW-1185">Reference proteome</keyword>
<dbReference type="PANTHER" id="PTHR13505">
    <property type="entry name" value="TRANSMEMBRANE PROTEIN 208"/>
    <property type="match status" value="1"/>
</dbReference>
<dbReference type="OrthoDB" id="276296at2759"/>
<dbReference type="Pfam" id="PF05620">
    <property type="entry name" value="TMEM208_SND2"/>
    <property type="match status" value="1"/>
</dbReference>
<dbReference type="GO" id="GO:0005773">
    <property type="term" value="C:vacuole"/>
    <property type="evidence" value="ECO:0007669"/>
    <property type="project" value="GOC"/>
</dbReference>
<comment type="subcellular location">
    <subcellularLocation>
        <location evidence="1">Endoplasmic reticulum membrane</location>
        <topology evidence="1">Multi-pass membrane protein</topology>
    </subcellularLocation>
</comment>
<feature type="transmembrane region" description="Helical" evidence="8">
    <location>
        <begin position="20"/>
        <end position="42"/>
    </location>
</feature>
<evidence type="ECO:0008006" key="11">
    <source>
        <dbReference type="Google" id="ProtNLM"/>
    </source>
</evidence>